<feature type="transmembrane region" description="Helical" evidence="6">
    <location>
        <begin position="239"/>
        <end position="262"/>
    </location>
</feature>
<dbReference type="InterPro" id="IPR050833">
    <property type="entry name" value="Poly_Biosynth_Transport"/>
</dbReference>
<organism evidence="7 8">
    <name type="scientific">Geothermobacter hydrogeniphilus</name>
    <dbReference type="NCBI Taxonomy" id="1969733"/>
    <lineage>
        <taxon>Bacteria</taxon>
        <taxon>Pseudomonadati</taxon>
        <taxon>Thermodesulfobacteriota</taxon>
        <taxon>Desulfuromonadia</taxon>
        <taxon>Desulfuromonadales</taxon>
        <taxon>Geothermobacteraceae</taxon>
        <taxon>Geothermobacter</taxon>
    </lineage>
</organism>
<evidence type="ECO:0000256" key="1">
    <source>
        <dbReference type="ARBA" id="ARBA00004651"/>
    </source>
</evidence>
<evidence type="ECO:0000313" key="7">
    <source>
        <dbReference type="EMBL" id="PNU20594.1"/>
    </source>
</evidence>
<feature type="transmembrane region" description="Helical" evidence="6">
    <location>
        <begin position="101"/>
        <end position="121"/>
    </location>
</feature>
<keyword evidence="5 6" id="KW-0472">Membrane</keyword>
<feature type="transmembrane region" description="Helical" evidence="6">
    <location>
        <begin position="384"/>
        <end position="403"/>
    </location>
</feature>
<name>A0A2K2HBA7_9BACT</name>
<feature type="transmembrane region" description="Helical" evidence="6">
    <location>
        <begin position="409"/>
        <end position="427"/>
    </location>
</feature>
<dbReference type="OrthoDB" id="5240734at2"/>
<protein>
    <submittedName>
        <fullName evidence="7">Uncharacterized protein</fullName>
    </submittedName>
</protein>
<comment type="subcellular location">
    <subcellularLocation>
        <location evidence="1">Cell membrane</location>
        <topology evidence="1">Multi-pass membrane protein</topology>
    </subcellularLocation>
</comment>
<feature type="transmembrane region" description="Helical" evidence="6">
    <location>
        <begin position="318"/>
        <end position="338"/>
    </location>
</feature>
<proteinExistence type="predicted"/>
<dbReference type="RefSeq" id="WP_103115025.1">
    <property type="nucleotide sequence ID" value="NZ_PPFX01000011.1"/>
</dbReference>
<dbReference type="AlphaFoldDB" id="A0A2K2HBA7"/>
<accession>A0A2K2HBA7</accession>
<feature type="transmembrane region" description="Helical" evidence="6">
    <location>
        <begin position="350"/>
        <end position="372"/>
    </location>
</feature>
<feature type="transmembrane region" description="Helical" evidence="6">
    <location>
        <begin position="197"/>
        <end position="218"/>
    </location>
</feature>
<feature type="transmembrane region" description="Helical" evidence="6">
    <location>
        <begin position="133"/>
        <end position="152"/>
    </location>
</feature>
<keyword evidence="3 6" id="KW-0812">Transmembrane</keyword>
<dbReference type="EMBL" id="PPFX01000011">
    <property type="protein sequence ID" value="PNU20594.1"/>
    <property type="molecule type" value="Genomic_DNA"/>
</dbReference>
<evidence type="ECO:0000256" key="5">
    <source>
        <dbReference type="ARBA" id="ARBA00023136"/>
    </source>
</evidence>
<evidence type="ECO:0000313" key="8">
    <source>
        <dbReference type="Proteomes" id="UP000236340"/>
    </source>
</evidence>
<evidence type="ECO:0000256" key="3">
    <source>
        <dbReference type="ARBA" id="ARBA00022692"/>
    </source>
</evidence>
<gene>
    <name evidence="7" type="ORF">C2E25_06885</name>
</gene>
<evidence type="ECO:0000256" key="2">
    <source>
        <dbReference type="ARBA" id="ARBA00022475"/>
    </source>
</evidence>
<feature type="transmembrane region" description="Helical" evidence="6">
    <location>
        <begin position="277"/>
        <end position="297"/>
    </location>
</feature>
<feature type="transmembrane region" description="Helical" evidence="6">
    <location>
        <begin position="173"/>
        <end position="191"/>
    </location>
</feature>
<keyword evidence="4 6" id="KW-1133">Transmembrane helix</keyword>
<evidence type="ECO:0000256" key="4">
    <source>
        <dbReference type="ARBA" id="ARBA00022989"/>
    </source>
</evidence>
<dbReference type="Proteomes" id="UP000236340">
    <property type="component" value="Unassembled WGS sequence"/>
</dbReference>
<keyword evidence="2" id="KW-1003">Cell membrane</keyword>
<feature type="transmembrane region" description="Helical" evidence="6">
    <location>
        <begin position="53"/>
        <end position="74"/>
    </location>
</feature>
<sequence length="444" mass="47201">MIESLHQLLRRDSALINRHTLGVAAVFSAKVVASGVGFLVSIMLARLLGAGGLGLYFLAMTIIGIGATVSRLGLENVVLRYAAVASERNDRSTLAALYRKSMGLVTGAGVFVGGLIFFLLPQLTLGGERSAELQRLLPLALMTLLPGTLILLQGEFFKAVGRPGMGTLVQETFGALLMAAGTGLFFLFGVSGVERVVLLQAVSVGLVLLLAALVWHRCQPGLWRLPGSFDTGVLLRTGFPLLWVTGMSLVMNWTDILVLGYWSDPAVVGMYGVANRVAMLTVFILTTVNSVTAPRFAALYAEEDHRGLRRLAQQSAGWMLLAALPVILLLLIAPGWVLQFFGADFAKGSPLLRILVLGQFVNLATGSVGYLLMMTGHERIMRNLIALAAGLNLAGNLLLVPLLGAEGAAVSTALSLALMNLGSFVMVKRKLGINTLGYLKGMIS</sequence>
<dbReference type="Pfam" id="PF01943">
    <property type="entry name" value="Polysacc_synt"/>
    <property type="match status" value="1"/>
</dbReference>
<dbReference type="InterPro" id="IPR002797">
    <property type="entry name" value="Polysacc_synth"/>
</dbReference>
<reference evidence="7 8" key="1">
    <citation type="journal article" date="2018" name="Genome Announc.">
        <title>Genome Sequence of Geothermobacter sp. HR-1 Iron Reducer from the Loihi Seamount.</title>
        <authorList>
            <person name="Smith H."/>
            <person name="Abuyen K."/>
            <person name="Tremblay J."/>
            <person name="Savalia P."/>
            <person name="Perez-Rodriguez I."/>
            <person name="Emerson D."/>
            <person name="Tully B."/>
            <person name="Amend J."/>
        </authorList>
    </citation>
    <scope>NUCLEOTIDE SEQUENCE [LARGE SCALE GENOMIC DNA]</scope>
    <source>
        <strain evidence="7 8">HR-1</strain>
    </source>
</reference>
<dbReference type="GO" id="GO:0005886">
    <property type="term" value="C:plasma membrane"/>
    <property type="evidence" value="ECO:0007669"/>
    <property type="project" value="UniProtKB-SubCell"/>
</dbReference>
<dbReference type="PANTHER" id="PTHR30250">
    <property type="entry name" value="PST FAMILY PREDICTED COLANIC ACID TRANSPORTER"/>
    <property type="match status" value="1"/>
</dbReference>
<evidence type="ECO:0000256" key="6">
    <source>
        <dbReference type="SAM" id="Phobius"/>
    </source>
</evidence>
<feature type="transmembrane region" description="Helical" evidence="6">
    <location>
        <begin position="21"/>
        <end position="47"/>
    </location>
</feature>
<dbReference type="PANTHER" id="PTHR30250:SF11">
    <property type="entry name" value="O-ANTIGEN TRANSPORTER-RELATED"/>
    <property type="match status" value="1"/>
</dbReference>
<comment type="caution">
    <text evidence="7">The sequence shown here is derived from an EMBL/GenBank/DDBJ whole genome shotgun (WGS) entry which is preliminary data.</text>
</comment>